<dbReference type="Proteomes" id="UP001597135">
    <property type="component" value="Unassembled WGS sequence"/>
</dbReference>
<name>A0ABW3ZCN8_9RHOB</name>
<gene>
    <name evidence="1" type="ORF">ACFQ4E_00765</name>
</gene>
<dbReference type="Pfam" id="PF04102">
    <property type="entry name" value="SlyX"/>
    <property type="match status" value="1"/>
</dbReference>
<evidence type="ECO:0000313" key="1">
    <source>
        <dbReference type="EMBL" id="MFD1340947.1"/>
    </source>
</evidence>
<dbReference type="InterPro" id="IPR007236">
    <property type="entry name" value="SlyX"/>
</dbReference>
<organism evidence="1 2">
    <name type="scientific">Litorisediminicola beolgyonensis</name>
    <dbReference type="NCBI Taxonomy" id="1173614"/>
    <lineage>
        <taxon>Bacteria</taxon>
        <taxon>Pseudomonadati</taxon>
        <taxon>Pseudomonadota</taxon>
        <taxon>Alphaproteobacteria</taxon>
        <taxon>Rhodobacterales</taxon>
        <taxon>Paracoccaceae</taxon>
        <taxon>Litorisediminicola</taxon>
    </lineage>
</organism>
<dbReference type="RefSeq" id="WP_386801006.1">
    <property type="nucleotide sequence ID" value="NZ_JBHTMU010000001.1"/>
</dbReference>
<accession>A0ABW3ZCN8</accession>
<dbReference type="EMBL" id="JBHTMU010000001">
    <property type="protein sequence ID" value="MFD1340947.1"/>
    <property type="molecule type" value="Genomic_DNA"/>
</dbReference>
<sequence>MNDRLERLEARVAELLREVEDLSGTVYTQTREIERLTRHVEMLRLREAQREAEGTGGVVLGDERPPHY</sequence>
<comment type="caution">
    <text evidence="1">The sequence shown here is derived from an EMBL/GenBank/DDBJ whole genome shotgun (WGS) entry which is preliminary data.</text>
</comment>
<protein>
    <submittedName>
        <fullName evidence="1">SlyX family protein</fullName>
    </submittedName>
</protein>
<evidence type="ECO:0000313" key="2">
    <source>
        <dbReference type="Proteomes" id="UP001597135"/>
    </source>
</evidence>
<proteinExistence type="predicted"/>
<keyword evidence="2" id="KW-1185">Reference proteome</keyword>
<reference evidence="2" key="1">
    <citation type="journal article" date="2019" name="Int. J. Syst. Evol. Microbiol.">
        <title>The Global Catalogue of Microorganisms (GCM) 10K type strain sequencing project: providing services to taxonomists for standard genome sequencing and annotation.</title>
        <authorList>
            <consortium name="The Broad Institute Genomics Platform"/>
            <consortium name="The Broad Institute Genome Sequencing Center for Infectious Disease"/>
            <person name="Wu L."/>
            <person name="Ma J."/>
        </authorList>
    </citation>
    <scope>NUCLEOTIDE SEQUENCE [LARGE SCALE GENOMIC DNA]</scope>
    <source>
        <strain evidence="2">CCUG 62953</strain>
    </source>
</reference>